<dbReference type="EMBL" id="OBMM01000002">
    <property type="protein sequence ID" value="SOC15256.1"/>
    <property type="molecule type" value="Genomic_DNA"/>
</dbReference>
<accession>A0A285T2I9</accession>
<name>A0A285T2I9_9PROT</name>
<organism evidence="2 3">
    <name type="scientific">Thalassospira xiamenensis</name>
    <dbReference type="NCBI Taxonomy" id="220697"/>
    <lineage>
        <taxon>Bacteria</taxon>
        <taxon>Pseudomonadati</taxon>
        <taxon>Pseudomonadota</taxon>
        <taxon>Alphaproteobacteria</taxon>
        <taxon>Rhodospirillales</taxon>
        <taxon>Thalassospiraceae</taxon>
        <taxon>Thalassospira</taxon>
    </lineage>
</organism>
<evidence type="ECO:0000313" key="3">
    <source>
        <dbReference type="Proteomes" id="UP000219068"/>
    </source>
</evidence>
<proteinExistence type="predicted"/>
<evidence type="ECO:0000313" key="2">
    <source>
        <dbReference type="EMBL" id="SOC15256.1"/>
    </source>
</evidence>
<dbReference type="AlphaFoldDB" id="A0A285T2I9"/>
<dbReference type="Proteomes" id="UP000219068">
    <property type="component" value="Unassembled WGS sequence"/>
</dbReference>
<evidence type="ECO:0000256" key="1">
    <source>
        <dbReference type="SAM" id="SignalP"/>
    </source>
</evidence>
<gene>
    <name evidence="2" type="ORF">SAMN05428964_10285</name>
</gene>
<feature type="chain" id="PRO_5013103467" evidence="1">
    <location>
        <begin position="21"/>
        <end position="90"/>
    </location>
</feature>
<protein>
    <submittedName>
        <fullName evidence="2">Uncharacterized protein</fullName>
    </submittedName>
</protein>
<feature type="signal peptide" evidence="1">
    <location>
        <begin position="1"/>
        <end position="20"/>
    </location>
</feature>
<keyword evidence="1" id="KW-0732">Signal</keyword>
<sequence length="90" mass="9898">MSAAKCNRLLSIFVILTAAATITPVSSGTFGPVDIINGLFTYPSDECLHVRVGDDFFRCIEITRKRCFIKQSMDHAMTDTVEPFGIRAAP</sequence>
<reference evidence="2 3" key="1">
    <citation type="submission" date="2017-08" db="EMBL/GenBank/DDBJ databases">
        <authorList>
            <person name="de Groot N.N."/>
        </authorList>
    </citation>
    <scope>NUCLEOTIDE SEQUENCE [LARGE SCALE GENOMIC DNA]</scope>
    <source>
        <strain evidence="2 3">USBA 78</strain>
    </source>
</reference>